<feature type="region of interest" description="Disordered" evidence="1">
    <location>
        <begin position="191"/>
        <end position="222"/>
    </location>
</feature>
<protein>
    <submittedName>
        <fullName evidence="2">Uncharacterized protein</fullName>
    </submittedName>
</protein>
<evidence type="ECO:0000313" key="3">
    <source>
        <dbReference type="Proteomes" id="UP000008909"/>
    </source>
</evidence>
<evidence type="ECO:0000313" key="2">
    <source>
        <dbReference type="EMBL" id="GAA55111.1"/>
    </source>
</evidence>
<proteinExistence type="predicted"/>
<reference evidence="2" key="1">
    <citation type="journal article" date="2011" name="Genome Biol.">
        <title>The draft genome of the carcinogenic human liver fluke Clonorchis sinensis.</title>
        <authorList>
            <person name="Wang X."/>
            <person name="Chen W."/>
            <person name="Huang Y."/>
            <person name="Sun J."/>
            <person name="Men J."/>
            <person name="Liu H."/>
            <person name="Luo F."/>
            <person name="Guo L."/>
            <person name="Lv X."/>
            <person name="Deng C."/>
            <person name="Zhou C."/>
            <person name="Fan Y."/>
            <person name="Li X."/>
            <person name="Huang L."/>
            <person name="Hu Y."/>
            <person name="Liang C."/>
            <person name="Hu X."/>
            <person name="Xu J."/>
            <person name="Yu X."/>
        </authorList>
    </citation>
    <scope>NUCLEOTIDE SEQUENCE [LARGE SCALE GENOMIC DNA]</scope>
    <source>
        <strain evidence="2">Henan</strain>
    </source>
</reference>
<organism evidence="2 3">
    <name type="scientific">Clonorchis sinensis</name>
    <name type="common">Chinese liver fluke</name>
    <dbReference type="NCBI Taxonomy" id="79923"/>
    <lineage>
        <taxon>Eukaryota</taxon>
        <taxon>Metazoa</taxon>
        <taxon>Spiralia</taxon>
        <taxon>Lophotrochozoa</taxon>
        <taxon>Platyhelminthes</taxon>
        <taxon>Trematoda</taxon>
        <taxon>Digenea</taxon>
        <taxon>Opisthorchiida</taxon>
        <taxon>Opisthorchiata</taxon>
        <taxon>Opisthorchiidae</taxon>
        <taxon>Clonorchis</taxon>
    </lineage>
</organism>
<feature type="compositionally biased region" description="Polar residues" evidence="1">
    <location>
        <begin position="195"/>
        <end position="219"/>
    </location>
</feature>
<name>G7YQ80_CLOSI</name>
<sequence length="501" mass="56473">MELLSKALEDANKKNAATWTKVDKELSLLNIALSTLGSLAAELIQLWCGNKDRHGVSSGQARKGEQTNYVGAFFRKIPLTKQAQPVLGSVLSKPDHDSLHEDWLRQKGSKRTLELLVTHSSPSDIKILERAVRIQKTYPTIRRLADDRSLEARKLGHRSFSGEMRNRLPLDASSADPKLMAKPILVIDPRAPKSTPRQLTATPDGSFYSTTTKHATSKGSDALKKASFTWTERRNWIQICSNSLNNSKSGRPEDGTEGATSNSGRSFRTRGKTLSAKSLLIEGSSELFAAALTEVVQQSSWPQHVIAPTRYLAGQHPSLLDLISTNEKPFVDQETEDELGFSKMRKHCKSEIRQWNIRKQATILDLVRKNRNVLYKCMRHRRRNKPSAFSLRDRNGEPTSDPTVVSEFHREHHAGDSAKSFVVPDEKRPEDITKVDAKMDLGIWLYSDTTFSLHREKSAQKAFAAPRMIRRNFSRITRMDLQILYGTCSRPLLECANQVVY</sequence>
<gene>
    <name evidence="2" type="ORF">CLF_106863</name>
</gene>
<dbReference type="EMBL" id="DF143964">
    <property type="protein sequence ID" value="GAA55111.1"/>
    <property type="molecule type" value="Genomic_DNA"/>
</dbReference>
<accession>G7YQ80</accession>
<dbReference type="Proteomes" id="UP000008909">
    <property type="component" value="Unassembled WGS sequence"/>
</dbReference>
<dbReference type="AlphaFoldDB" id="G7YQ80"/>
<feature type="region of interest" description="Disordered" evidence="1">
    <location>
        <begin position="242"/>
        <end position="268"/>
    </location>
</feature>
<evidence type="ECO:0000256" key="1">
    <source>
        <dbReference type="SAM" id="MobiDB-lite"/>
    </source>
</evidence>
<keyword evidence="3" id="KW-1185">Reference proteome</keyword>
<reference key="2">
    <citation type="submission" date="2011-10" db="EMBL/GenBank/DDBJ databases">
        <title>The genome and transcriptome sequence of Clonorchis sinensis provide insights into the carcinogenic liver fluke.</title>
        <authorList>
            <person name="Wang X."/>
            <person name="Huang Y."/>
            <person name="Chen W."/>
            <person name="Liu H."/>
            <person name="Guo L."/>
            <person name="Chen Y."/>
            <person name="Luo F."/>
            <person name="Zhou W."/>
            <person name="Sun J."/>
            <person name="Mao Q."/>
            <person name="Liang P."/>
            <person name="Zhou C."/>
            <person name="Tian Y."/>
            <person name="Men J."/>
            <person name="Lv X."/>
            <person name="Huang L."/>
            <person name="Zhou J."/>
            <person name="Hu Y."/>
            <person name="Li R."/>
            <person name="Zhang F."/>
            <person name="Lei H."/>
            <person name="Li X."/>
            <person name="Hu X."/>
            <person name="Liang C."/>
            <person name="Xu J."/>
            <person name="Wu Z."/>
            <person name="Yu X."/>
        </authorList>
    </citation>
    <scope>NUCLEOTIDE SEQUENCE</scope>
    <source>
        <strain>Henan</strain>
    </source>
</reference>